<dbReference type="EMBL" id="CP000471">
    <property type="protein sequence ID" value="ABK45537.1"/>
    <property type="molecule type" value="Genomic_DNA"/>
</dbReference>
<accession>A0LC44</accession>
<evidence type="ECO:0008006" key="4">
    <source>
        <dbReference type="Google" id="ProtNLM"/>
    </source>
</evidence>
<sequence length="286" mass="29832" precursor="true">MKRYLRVVVAVPMIFGAFQVGSAKAASYQPAVSYNEYSETKLEKCYQEKFFGEKIKKCIKAGTIGGGVNGQASLLTFANEDTGEIGAVLLAEQNFVVNLFGTKIEVGAICQYNNSKKAETGVFLGYSLSTPAIPSVSIKDIVVAVITRAAAAKVGSMANKAATAKVSNGKASSGYAGAVASASFNQLMSAGVSGCTLNTPDMKLFSGIKGVDLFKAGIQFTMVADKININTSTGSASVVLTATSEAIAKVGGEKVSFSVAGQKVKWSLPGFEVKEGVTLMKKTIQH</sequence>
<evidence type="ECO:0000313" key="3">
    <source>
        <dbReference type="Proteomes" id="UP000002586"/>
    </source>
</evidence>
<keyword evidence="1" id="KW-0732">Signal</keyword>
<feature type="signal peptide" evidence="1">
    <location>
        <begin position="1"/>
        <end position="25"/>
    </location>
</feature>
<proteinExistence type="predicted"/>
<keyword evidence="3" id="KW-1185">Reference proteome</keyword>
<dbReference type="AlphaFoldDB" id="A0LC44"/>
<name>A0LC44_MAGMM</name>
<dbReference type="RefSeq" id="WP_011714601.1">
    <property type="nucleotide sequence ID" value="NC_008576.1"/>
</dbReference>
<reference evidence="3" key="1">
    <citation type="journal article" date="2009" name="Appl. Environ. Microbiol.">
        <title>Complete genome sequence of the chemolithoautotrophic marine magnetotactic coccus strain MC-1.</title>
        <authorList>
            <person name="Schubbe S."/>
            <person name="Williams T.J."/>
            <person name="Xie G."/>
            <person name="Kiss H.E."/>
            <person name="Brettin T.S."/>
            <person name="Martinez D."/>
            <person name="Ross C.A."/>
            <person name="Schuler D."/>
            <person name="Cox B.L."/>
            <person name="Nealson K.H."/>
            <person name="Bazylinski D.A."/>
        </authorList>
    </citation>
    <scope>NUCLEOTIDE SEQUENCE [LARGE SCALE GENOMIC DNA]</scope>
    <source>
        <strain evidence="3">ATCC BAA-1437 / JCM 17883 / MC-1</strain>
    </source>
</reference>
<dbReference type="HOGENOM" id="CLU_972546_0_0_5"/>
<reference evidence="2 3" key="2">
    <citation type="journal article" date="2012" name="Int. J. Syst. Evol. Microbiol.">
        <title>Magnetococcus marinus gen. nov., sp. nov., a marine, magnetotactic bacterium that represents a novel lineage (Magnetococcaceae fam. nov.; Magnetococcales ord. nov.) at the base of the Alphaproteobacteria.</title>
        <authorList>
            <person name="Bazylinski D.A."/>
            <person name="Williams T.J."/>
            <person name="Lefevre C.T."/>
            <person name="Berg R.J."/>
            <person name="Zhang C.L."/>
            <person name="Bowser S.S."/>
            <person name="Dean A.J."/>
            <person name="Beveridge T.J."/>
        </authorList>
    </citation>
    <scope>NUCLEOTIDE SEQUENCE [LARGE SCALE GENOMIC DNA]</scope>
    <source>
        <strain evidence="3">ATCC BAA-1437 / JCM 17883 / MC-1</strain>
    </source>
</reference>
<dbReference type="KEGG" id="mgm:Mmc1_3046"/>
<dbReference type="Proteomes" id="UP000002586">
    <property type="component" value="Chromosome"/>
</dbReference>
<evidence type="ECO:0000313" key="2">
    <source>
        <dbReference type="EMBL" id="ABK45537.1"/>
    </source>
</evidence>
<gene>
    <name evidence="2" type="ordered locus">Mmc1_3046</name>
</gene>
<protein>
    <recommendedName>
        <fullName evidence="4">Ysc84 actin-binding domain-containing protein</fullName>
    </recommendedName>
</protein>
<feature type="chain" id="PRO_5002626056" description="Ysc84 actin-binding domain-containing protein" evidence="1">
    <location>
        <begin position="26"/>
        <end position="286"/>
    </location>
</feature>
<organism evidence="2 3">
    <name type="scientific">Magnetococcus marinus (strain ATCC BAA-1437 / JCM 17883 / MC-1)</name>
    <dbReference type="NCBI Taxonomy" id="156889"/>
    <lineage>
        <taxon>Bacteria</taxon>
        <taxon>Pseudomonadati</taxon>
        <taxon>Pseudomonadota</taxon>
        <taxon>Magnetococcia</taxon>
        <taxon>Magnetococcales</taxon>
        <taxon>Magnetococcaceae</taxon>
        <taxon>Magnetococcus</taxon>
    </lineage>
</organism>
<evidence type="ECO:0000256" key="1">
    <source>
        <dbReference type="SAM" id="SignalP"/>
    </source>
</evidence>